<organism evidence="1 2">
    <name type="scientific">Bradyrhizobium guangzhouense</name>
    <dbReference type="NCBI Taxonomy" id="1325095"/>
    <lineage>
        <taxon>Bacteria</taxon>
        <taxon>Pseudomonadati</taxon>
        <taxon>Pseudomonadota</taxon>
        <taxon>Alphaproteobacteria</taxon>
        <taxon>Hyphomicrobiales</taxon>
        <taxon>Nitrobacteraceae</taxon>
        <taxon>Bradyrhizobium</taxon>
    </lineage>
</organism>
<gene>
    <name evidence="1" type="ORF">EAS56_38310</name>
</gene>
<keyword evidence="2" id="KW-1185">Reference proteome</keyword>
<evidence type="ECO:0000313" key="2">
    <source>
        <dbReference type="Proteomes" id="UP000290401"/>
    </source>
</evidence>
<protein>
    <submittedName>
        <fullName evidence="1">ABC transporter substrate-binding protein</fullName>
    </submittedName>
</protein>
<dbReference type="PANTHER" id="PTHR35271:SF1">
    <property type="entry name" value="ABC TRANSPORTER, SUBSTRATE-BINDING LIPOPROTEIN"/>
    <property type="match status" value="1"/>
</dbReference>
<evidence type="ECO:0000313" key="1">
    <source>
        <dbReference type="EMBL" id="RXH01591.1"/>
    </source>
</evidence>
<reference evidence="1 2" key="1">
    <citation type="submission" date="2018-10" db="EMBL/GenBank/DDBJ databases">
        <title>Bradyrhizobium sp. nov., effective nodules isolated from peanut in China.</title>
        <authorList>
            <person name="Li Y."/>
        </authorList>
    </citation>
    <scope>NUCLEOTIDE SEQUENCE [LARGE SCALE GENOMIC DNA]</scope>
    <source>
        <strain evidence="1 2">CCBAU 53426</strain>
    </source>
</reference>
<name>A0ABY0DTU7_9BRAD</name>
<dbReference type="CDD" id="cd06325">
    <property type="entry name" value="PBP1_ABC_unchar_transporter"/>
    <property type="match status" value="1"/>
</dbReference>
<proteinExistence type="predicted"/>
<dbReference type="Proteomes" id="UP000290401">
    <property type="component" value="Unassembled WGS sequence"/>
</dbReference>
<accession>A0ABY0DTU7</accession>
<dbReference type="PANTHER" id="PTHR35271">
    <property type="entry name" value="ABC TRANSPORTER, SUBSTRATE-BINDING LIPOPROTEIN-RELATED"/>
    <property type="match status" value="1"/>
</dbReference>
<dbReference type="EMBL" id="RDQZ01000093">
    <property type="protein sequence ID" value="RXH01591.1"/>
    <property type="molecule type" value="Genomic_DNA"/>
</dbReference>
<dbReference type="InterPro" id="IPR007487">
    <property type="entry name" value="ABC_transpt-TYRBP-like"/>
</dbReference>
<sequence length="233" mass="25312">MIVSGGTQATTVLRDLTERIPIVFVHVADPVQEGLVQSLPHPGANITGFAAYEFSIAGKWLELLKEIAPRTTNVLVLAGPNPTWRTHVKTMQDAAPLLEIQLTIAHVKSAAEIEAEVDAFAKRPRGAMIALPDIMLSANHERITGLAGKYRLPDLYANVQALGNGLIRYSSDWPDLYRRAATYVDRILKGAEPGDLPVQQPVKFELIINLKTASALGLTVPPALLARADEVIE</sequence>
<comment type="caution">
    <text evidence="1">The sequence shown here is derived from an EMBL/GenBank/DDBJ whole genome shotgun (WGS) entry which is preliminary data.</text>
</comment>
<dbReference type="Gene3D" id="3.40.50.2300">
    <property type="match status" value="2"/>
</dbReference>
<dbReference type="Pfam" id="PF04392">
    <property type="entry name" value="ABC_sub_bind"/>
    <property type="match status" value="1"/>
</dbReference>